<name>A0AA41XGY0_9MICO</name>
<keyword evidence="3" id="KW-1185">Reference proteome</keyword>
<keyword evidence="1" id="KW-0472">Membrane</keyword>
<dbReference type="Proteomes" id="UP001165587">
    <property type="component" value="Unassembled WGS sequence"/>
</dbReference>
<keyword evidence="1" id="KW-0812">Transmembrane</keyword>
<evidence type="ECO:0000313" key="2">
    <source>
        <dbReference type="EMBL" id="MCS5727989.1"/>
    </source>
</evidence>
<dbReference type="RefSeq" id="WP_259573103.1">
    <property type="nucleotide sequence ID" value="NZ_JANLCL010000008.1"/>
</dbReference>
<gene>
    <name evidence="2" type="ORF">N1028_18985</name>
</gene>
<comment type="caution">
    <text evidence="2">The sequence shown here is derived from an EMBL/GenBank/DDBJ whole genome shotgun (WGS) entry which is preliminary data.</text>
</comment>
<protein>
    <submittedName>
        <fullName evidence="2">Uncharacterized protein</fullName>
    </submittedName>
</protein>
<accession>A0AA41XGY0</accession>
<dbReference type="EMBL" id="JANLCK010000018">
    <property type="protein sequence ID" value="MCS5727989.1"/>
    <property type="molecule type" value="Genomic_DNA"/>
</dbReference>
<dbReference type="AlphaFoldDB" id="A0AA41XGY0"/>
<keyword evidence="1" id="KW-1133">Transmembrane helix</keyword>
<proteinExistence type="predicted"/>
<reference evidence="2" key="1">
    <citation type="submission" date="2022-08" db="EMBL/GenBank/DDBJ databases">
        <authorList>
            <person name="Deng Y."/>
            <person name="Han X.-F."/>
            <person name="Zhang Y.-Q."/>
        </authorList>
    </citation>
    <scope>NUCLEOTIDE SEQUENCE</scope>
    <source>
        <strain evidence="2">CPCC 203407</strain>
    </source>
</reference>
<feature type="transmembrane region" description="Helical" evidence="1">
    <location>
        <begin position="6"/>
        <end position="26"/>
    </location>
</feature>
<evidence type="ECO:0000256" key="1">
    <source>
        <dbReference type="SAM" id="Phobius"/>
    </source>
</evidence>
<sequence>MLPLAIGVAVSPITIIAGPVVGFLLATRRMTGPLRELRAWLEHNTATTPSFRVRRLGP</sequence>
<evidence type="ECO:0000313" key="3">
    <source>
        <dbReference type="Proteomes" id="UP001165587"/>
    </source>
</evidence>
<organism evidence="2 3">
    <name type="scientific">Herbiconiux oxytropis</name>
    <dbReference type="NCBI Taxonomy" id="2970915"/>
    <lineage>
        <taxon>Bacteria</taxon>
        <taxon>Bacillati</taxon>
        <taxon>Actinomycetota</taxon>
        <taxon>Actinomycetes</taxon>
        <taxon>Micrococcales</taxon>
        <taxon>Microbacteriaceae</taxon>
        <taxon>Herbiconiux</taxon>
    </lineage>
</organism>